<dbReference type="EMBL" id="SMBK01000016">
    <property type="protein sequence ID" value="TCU33349.1"/>
    <property type="molecule type" value="Genomic_DNA"/>
</dbReference>
<gene>
    <name evidence="2" type="ORF">EV129_116107</name>
    <name evidence="1" type="ORF">EV130_110193</name>
</gene>
<evidence type="ECO:0000313" key="2">
    <source>
        <dbReference type="EMBL" id="TCU33349.1"/>
    </source>
</evidence>
<dbReference type="EMBL" id="SMBJ01000010">
    <property type="protein sequence ID" value="TCU21848.1"/>
    <property type="molecule type" value="Genomic_DNA"/>
</dbReference>
<protein>
    <submittedName>
        <fullName evidence="2">Uncharacterized protein</fullName>
    </submittedName>
</protein>
<organism evidence="2 3">
    <name type="scientific">Rhizobium azibense</name>
    <dbReference type="NCBI Taxonomy" id="1136135"/>
    <lineage>
        <taxon>Bacteria</taxon>
        <taxon>Pseudomonadati</taxon>
        <taxon>Pseudomonadota</taxon>
        <taxon>Alphaproteobacteria</taxon>
        <taxon>Hyphomicrobiales</taxon>
        <taxon>Rhizobiaceae</taxon>
        <taxon>Rhizobium/Agrobacterium group</taxon>
        <taxon>Rhizobium</taxon>
    </lineage>
</organism>
<evidence type="ECO:0000313" key="4">
    <source>
        <dbReference type="Proteomes" id="UP000295547"/>
    </source>
</evidence>
<dbReference type="Proteomes" id="UP000295507">
    <property type="component" value="Unassembled WGS sequence"/>
</dbReference>
<keyword evidence="4" id="KW-1185">Reference proteome</keyword>
<name>A0A4R3RGD2_9HYPH</name>
<accession>A0A4R3RGD2</accession>
<dbReference type="Proteomes" id="UP000295547">
    <property type="component" value="Unassembled WGS sequence"/>
</dbReference>
<proteinExistence type="predicted"/>
<comment type="caution">
    <text evidence="2">The sequence shown here is derived from an EMBL/GenBank/DDBJ whole genome shotgun (WGS) entry which is preliminary data.</text>
</comment>
<reference evidence="3 4" key="1">
    <citation type="submission" date="2019-03" db="EMBL/GenBank/DDBJ databases">
        <title>Genomic Encyclopedia of Type Strains, Phase IV (KMG-V): Genome sequencing to study the core and pangenomes of soil and plant-associated prokaryotes.</title>
        <authorList>
            <person name="Whitman W."/>
        </authorList>
    </citation>
    <scope>NUCLEOTIDE SEQUENCE [LARGE SCALE GENOMIC DNA]</scope>
    <source>
        <strain evidence="1 4">Gr42</strain>
        <strain evidence="2 3">IE4868</strain>
    </source>
</reference>
<sequence length="46" mass="5351">MASMAQNYAQKEDSKIFFGVIRFLPKPCYNKQWLILLKIWSFPAGA</sequence>
<dbReference type="AlphaFoldDB" id="A0A4R3RGD2"/>
<evidence type="ECO:0000313" key="1">
    <source>
        <dbReference type="EMBL" id="TCU21848.1"/>
    </source>
</evidence>
<evidence type="ECO:0000313" key="3">
    <source>
        <dbReference type="Proteomes" id="UP000295507"/>
    </source>
</evidence>